<sequence>MYTLSSKNFNMCAKKRLPEVSAGEFSTKKQRISIKSIDHGIERLTISPNFRKEDETQSRNTVHQNYIPQNDLFNSRDHQLISYPNSQFHPDQTLYNDLNISQVDNLSIPSLPDSSRFSFNDQKKYNQIEKVDCLKHKKSSFQKEIIPEHPESIHFHPSLLTNMIPTSVGSNDISFFHENISKSNSGALVLYKKPIIESILNHQPDTISDIPAESTKSPDSYTEYVYSDDAMDIDD</sequence>
<evidence type="ECO:0000313" key="1">
    <source>
        <dbReference type="EMBL" id="OMJ22516.1"/>
    </source>
</evidence>
<dbReference type="Proteomes" id="UP000187283">
    <property type="component" value="Unassembled WGS sequence"/>
</dbReference>
<evidence type="ECO:0000313" key="2">
    <source>
        <dbReference type="Proteomes" id="UP000187283"/>
    </source>
</evidence>
<dbReference type="EMBL" id="LSSN01000748">
    <property type="protein sequence ID" value="OMJ22516.1"/>
    <property type="molecule type" value="Genomic_DNA"/>
</dbReference>
<comment type="caution">
    <text evidence="1">The sequence shown here is derived from an EMBL/GenBank/DDBJ whole genome shotgun (WGS) entry which is preliminary data.</text>
</comment>
<accession>A0A1R1Y776</accession>
<reference evidence="1 2" key="1">
    <citation type="submission" date="2017-01" db="EMBL/GenBank/DDBJ databases">
        <authorList>
            <person name="Mah S.A."/>
            <person name="Swanson W.J."/>
            <person name="Moy G.W."/>
            <person name="Vacquier V.D."/>
        </authorList>
    </citation>
    <scope>NUCLEOTIDE SEQUENCE [LARGE SCALE GENOMIC DNA]</scope>
    <source>
        <strain evidence="1 2">GSMNP</strain>
    </source>
</reference>
<organism evidence="1 2">
    <name type="scientific">Smittium culicis</name>
    <dbReference type="NCBI Taxonomy" id="133412"/>
    <lineage>
        <taxon>Eukaryota</taxon>
        <taxon>Fungi</taxon>
        <taxon>Fungi incertae sedis</taxon>
        <taxon>Zoopagomycota</taxon>
        <taxon>Kickxellomycotina</taxon>
        <taxon>Harpellomycetes</taxon>
        <taxon>Harpellales</taxon>
        <taxon>Legeriomycetaceae</taxon>
        <taxon>Smittium</taxon>
    </lineage>
</organism>
<dbReference type="OrthoDB" id="5590661at2759"/>
<dbReference type="AlphaFoldDB" id="A0A1R1Y776"/>
<name>A0A1R1Y776_9FUNG</name>
<proteinExistence type="predicted"/>
<keyword evidence="2" id="KW-1185">Reference proteome</keyword>
<protein>
    <submittedName>
        <fullName evidence="1">Uncharacterized protein</fullName>
    </submittedName>
</protein>
<gene>
    <name evidence="1" type="ORF">AYI70_g2828</name>
</gene>